<evidence type="ECO:0000256" key="1">
    <source>
        <dbReference type="ARBA" id="ARBA00022729"/>
    </source>
</evidence>
<dbReference type="InterPro" id="IPR034718">
    <property type="entry name" value="RlpA"/>
</dbReference>
<dbReference type="Pfam" id="PF03330">
    <property type="entry name" value="DPBB_1"/>
    <property type="match status" value="1"/>
</dbReference>
<dbReference type="PANTHER" id="PTHR34183">
    <property type="entry name" value="ENDOLYTIC PEPTIDOGLYCAN TRANSGLYCOSYLASE RLPA"/>
    <property type="match status" value="1"/>
</dbReference>
<sequence length="256" mass="27691" precursor="true">MGKLKIYYAIAVLFILFFGIAPLASAQEVGETQSGTASWYGSKYHGRRTSSGEVYNRHKLTAAHNGLPLGTKVKVTNLTNGESVVVKINDRGPFRGRRIIDLSEAAAKRIHYRSSGLTEVKVEVLELPEAFLAARAKKAEAENPDLTATAEPVTAETTPLVVAAAPVQQQLFVVQAGAFGNQANAEAQAEKLRKIYQKLPISLVEETVNGKKVHRIIAGRFNSRLTAEQARKDFAQKGVQGLVKVMAEPAPIASTL</sequence>
<dbReference type="GO" id="GO:0008932">
    <property type="term" value="F:lytic endotransglycosylase activity"/>
    <property type="evidence" value="ECO:0007669"/>
    <property type="project" value="UniProtKB-UniRule"/>
</dbReference>
<keyword evidence="1 4" id="KW-0732">Signal</keyword>
<evidence type="ECO:0000259" key="6">
    <source>
        <dbReference type="PROSITE" id="PS51724"/>
    </source>
</evidence>
<dbReference type="InterPro" id="IPR009009">
    <property type="entry name" value="RlpA-like_DPBB"/>
</dbReference>
<evidence type="ECO:0000256" key="2">
    <source>
        <dbReference type="ARBA" id="ARBA00023239"/>
    </source>
</evidence>
<dbReference type="RefSeq" id="WP_066835334.1">
    <property type="nucleotide sequence ID" value="NZ_JACJIQ010000002.1"/>
</dbReference>
<dbReference type="EC" id="4.2.2.-" evidence="4"/>
<dbReference type="CDD" id="cd22268">
    <property type="entry name" value="DPBB_RlpA-like"/>
    <property type="match status" value="1"/>
</dbReference>
<protein>
    <recommendedName>
        <fullName evidence="4">Probable endolytic peptidoglycan transglycosylase RlpA</fullName>
        <ecNumber evidence="4">4.2.2.-</ecNumber>
    </recommendedName>
</protein>
<dbReference type="SUPFAM" id="SSF50685">
    <property type="entry name" value="Barwin-like endoglucanases"/>
    <property type="match status" value="1"/>
</dbReference>
<evidence type="ECO:0000256" key="4">
    <source>
        <dbReference type="HAMAP-Rule" id="MF_02071"/>
    </source>
</evidence>
<dbReference type="InterPro" id="IPR007730">
    <property type="entry name" value="SPOR-like_dom"/>
</dbReference>
<comment type="caution">
    <text evidence="7">The sequence shown here is derived from an EMBL/GenBank/DDBJ whole genome shotgun (WGS) entry which is preliminary data.</text>
</comment>
<keyword evidence="7" id="KW-0449">Lipoprotein</keyword>
<evidence type="ECO:0000313" key="8">
    <source>
        <dbReference type="Proteomes" id="UP000563094"/>
    </source>
</evidence>
<comment type="similarity">
    <text evidence="4 5">Belongs to the RlpA family.</text>
</comment>
<dbReference type="GO" id="GO:0042834">
    <property type="term" value="F:peptidoglycan binding"/>
    <property type="evidence" value="ECO:0007669"/>
    <property type="project" value="InterPro"/>
</dbReference>
<keyword evidence="2 4" id="KW-0456">Lyase</keyword>
<gene>
    <name evidence="4" type="primary">rlpA</name>
    <name evidence="7" type="ORF">FHS90_000873</name>
</gene>
<dbReference type="HAMAP" id="MF_02071">
    <property type="entry name" value="RlpA"/>
    <property type="match status" value="1"/>
</dbReference>
<dbReference type="PROSITE" id="PS51724">
    <property type="entry name" value="SPOR"/>
    <property type="match status" value="1"/>
</dbReference>
<organism evidence="7 8">
    <name type="scientific">Rufibacter quisquiliarum</name>
    <dbReference type="NCBI Taxonomy" id="1549639"/>
    <lineage>
        <taxon>Bacteria</taxon>
        <taxon>Pseudomonadati</taxon>
        <taxon>Bacteroidota</taxon>
        <taxon>Cytophagia</taxon>
        <taxon>Cytophagales</taxon>
        <taxon>Hymenobacteraceae</taxon>
        <taxon>Rufibacter</taxon>
    </lineage>
</organism>
<dbReference type="PANTHER" id="PTHR34183:SF8">
    <property type="entry name" value="ENDOLYTIC PEPTIDOGLYCAN TRANSGLYCOSYLASE RLPA-RELATED"/>
    <property type="match status" value="1"/>
</dbReference>
<dbReference type="GO" id="GO:0000270">
    <property type="term" value="P:peptidoglycan metabolic process"/>
    <property type="evidence" value="ECO:0007669"/>
    <property type="project" value="UniProtKB-UniRule"/>
</dbReference>
<dbReference type="Gene3D" id="3.30.70.1070">
    <property type="entry name" value="Sporulation related repeat"/>
    <property type="match status" value="1"/>
</dbReference>
<feature type="domain" description="SPOR" evidence="6">
    <location>
        <begin position="166"/>
        <end position="249"/>
    </location>
</feature>
<dbReference type="Proteomes" id="UP000563094">
    <property type="component" value="Unassembled WGS sequence"/>
</dbReference>
<dbReference type="SUPFAM" id="SSF110997">
    <property type="entry name" value="Sporulation related repeat"/>
    <property type="match status" value="1"/>
</dbReference>
<evidence type="ECO:0000256" key="3">
    <source>
        <dbReference type="ARBA" id="ARBA00023316"/>
    </source>
</evidence>
<dbReference type="EMBL" id="JACJIQ010000002">
    <property type="protein sequence ID" value="MBA9076171.1"/>
    <property type="molecule type" value="Genomic_DNA"/>
</dbReference>
<feature type="chain" id="PRO_5033190174" description="Probable endolytic peptidoglycan transglycosylase RlpA" evidence="4">
    <location>
        <begin position="27"/>
        <end position="256"/>
    </location>
</feature>
<dbReference type="Gene3D" id="2.40.40.10">
    <property type="entry name" value="RlpA-like domain"/>
    <property type="match status" value="1"/>
</dbReference>
<dbReference type="InterPro" id="IPR036908">
    <property type="entry name" value="RlpA-like_sf"/>
</dbReference>
<reference evidence="7 8" key="1">
    <citation type="submission" date="2020-08" db="EMBL/GenBank/DDBJ databases">
        <title>Genomic Encyclopedia of Type Strains, Phase IV (KMG-IV): sequencing the most valuable type-strain genomes for metagenomic binning, comparative biology and taxonomic classification.</title>
        <authorList>
            <person name="Goeker M."/>
        </authorList>
    </citation>
    <scope>NUCLEOTIDE SEQUENCE [LARGE SCALE GENOMIC DNA]</scope>
    <source>
        <strain evidence="7 8">DSM 29854</strain>
    </source>
</reference>
<dbReference type="AlphaFoldDB" id="A0A839GQQ5"/>
<keyword evidence="8" id="KW-1185">Reference proteome</keyword>
<name>A0A839GQQ5_9BACT</name>
<dbReference type="InterPro" id="IPR036680">
    <property type="entry name" value="SPOR-like_sf"/>
</dbReference>
<feature type="signal peptide" evidence="4">
    <location>
        <begin position="1"/>
        <end position="26"/>
    </location>
</feature>
<dbReference type="Pfam" id="PF05036">
    <property type="entry name" value="SPOR"/>
    <property type="match status" value="1"/>
</dbReference>
<dbReference type="NCBIfam" id="TIGR00413">
    <property type="entry name" value="rlpA"/>
    <property type="match status" value="1"/>
</dbReference>
<keyword evidence="3 4" id="KW-0961">Cell wall biogenesis/degradation</keyword>
<evidence type="ECO:0000313" key="7">
    <source>
        <dbReference type="EMBL" id="MBA9076171.1"/>
    </source>
</evidence>
<proteinExistence type="inferred from homology"/>
<evidence type="ECO:0000256" key="5">
    <source>
        <dbReference type="RuleBase" id="RU003495"/>
    </source>
</evidence>
<dbReference type="InterPro" id="IPR012997">
    <property type="entry name" value="RplA"/>
</dbReference>
<accession>A0A839GQQ5</accession>
<dbReference type="GO" id="GO:0071555">
    <property type="term" value="P:cell wall organization"/>
    <property type="evidence" value="ECO:0007669"/>
    <property type="project" value="UniProtKB-KW"/>
</dbReference>
<comment type="function">
    <text evidence="4">Lytic transglycosylase with a strong preference for naked glycan strands that lack stem peptides.</text>
</comment>